<dbReference type="Proteomes" id="UP000765160">
    <property type="component" value="Unassembled WGS sequence"/>
</dbReference>
<accession>A0ABX1EW66</accession>
<organism evidence="1 2">
    <name type="scientific">Falsiroseomonas frigidaquae</name>
    <dbReference type="NCBI Taxonomy" id="487318"/>
    <lineage>
        <taxon>Bacteria</taxon>
        <taxon>Pseudomonadati</taxon>
        <taxon>Pseudomonadota</taxon>
        <taxon>Alphaproteobacteria</taxon>
        <taxon>Acetobacterales</taxon>
        <taxon>Roseomonadaceae</taxon>
        <taxon>Falsiroseomonas</taxon>
    </lineage>
</organism>
<sequence>MLVSRRIGALSPEERRAFVAEANGRATLAQGVGERARADAERLEDALPLWRGGDVDSADNAGFVRAFLLRLTPEERGSLITRDGRLAAEGAARLRAAVLARAYGDELGPLLDRLLEGDTAGLRGVAGALTDVSARWAQLRQAVMAGEVDAGMDVTADLIGALRTLDEARRLKVAVPELLLQTDLDRPPLTEAGQKMLASFFDQGDPSRRTAARAAIAARLDAYVEEALKVQPPGRDLFGAPPLRPAEILEGARLREAPPAAPVAEEAAPAAAFDFGEEAVDILAARQRAIREATETEAAARPAPQQVATAELLEAQRIAAERDVPVPVGEISADGAAQPTRGARDLLDEAEAEGEQAGQAMLCLIGGAA</sequence>
<protein>
    <submittedName>
        <fullName evidence="1">Uncharacterized protein</fullName>
    </submittedName>
</protein>
<comment type="caution">
    <text evidence="1">The sequence shown here is derived from an EMBL/GenBank/DDBJ whole genome shotgun (WGS) entry which is preliminary data.</text>
</comment>
<keyword evidence="2" id="KW-1185">Reference proteome</keyword>
<dbReference type="EMBL" id="JAAVTX010000001">
    <property type="protein sequence ID" value="NKE43909.1"/>
    <property type="molecule type" value="Genomic_DNA"/>
</dbReference>
<dbReference type="RefSeq" id="WP_168047312.1">
    <property type="nucleotide sequence ID" value="NZ_JAATJR010000001.1"/>
</dbReference>
<evidence type="ECO:0000313" key="1">
    <source>
        <dbReference type="EMBL" id="NKE43909.1"/>
    </source>
</evidence>
<reference evidence="1 2" key="1">
    <citation type="submission" date="2020-03" db="EMBL/GenBank/DDBJ databases">
        <title>Roseomonas selenitidurans sp. nov. isolated from soil.</title>
        <authorList>
            <person name="Liu H."/>
        </authorList>
    </citation>
    <scope>NUCLEOTIDE SEQUENCE [LARGE SCALE GENOMIC DNA]</scope>
    <source>
        <strain evidence="1 2">JCM 15073</strain>
    </source>
</reference>
<gene>
    <name evidence="1" type="ORF">HB662_03910</name>
</gene>
<name>A0ABX1EW66_9PROT</name>
<evidence type="ECO:0000313" key="2">
    <source>
        <dbReference type="Proteomes" id="UP000765160"/>
    </source>
</evidence>
<proteinExistence type="predicted"/>